<dbReference type="KEGG" id="bmei:Spa11_07990"/>
<dbReference type="AlphaFoldDB" id="A0A518K4A1"/>
<keyword evidence="2" id="KW-1185">Reference proteome</keyword>
<accession>A0A518K4A1</accession>
<organism evidence="1 2">
    <name type="scientific">Botrimarina mediterranea</name>
    <dbReference type="NCBI Taxonomy" id="2528022"/>
    <lineage>
        <taxon>Bacteria</taxon>
        <taxon>Pseudomonadati</taxon>
        <taxon>Planctomycetota</taxon>
        <taxon>Planctomycetia</taxon>
        <taxon>Pirellulales</taxon>
        <taxon>Lacipirellulaceae</taxon>
        <taxon>Botrimarina</taxon>
    </lineage>
</organism>
<name>A0A518K4A1_9BACT</name>
<reference evidence="1 2" key="1">
    <citation type="submission" date="2019-02" db="EMBL/GenBank/DDBJ databases">
        <title>Deep-cultivation of Planctomycetes and their phenomic and genomic characterization uncovers novel biology.</title>
        <authorList>
            <person name="Wiegand S."/>
            <person name="Jogler M."/>
            <person name="Boedeker C."/>
            <person name="Pinto D."/>
            <person name="Vollmers J."/>
            <person name="Rivas-Marin E."/>
            <person name="Kohn T."/>
            <person name="Peeters S.H."/>
            <person name="Heuer A."/>
            <person name="Rast P."/>
            <person name="Oberbeckmann S."/>
            <person name="Bunk B."/>
            <person name="Jeske O."/>
            <person name="Meyerdierks A."/>
            <person name="Storesund J.E."/>
            <person name="Kallscheuer N."/>
            <person name="Luecker S."/>
            <person name="Lage O.M."/>
            <person name="Pohl T."/>
            <person name="Merkel B.J."/>
            <person name="Hornburger P."/>
            <person name="Mueller R.-W."/>
            <person name="Bruemmer F."/>
            <person name="Labrenz M."/>
            <person name="Spormann A.M."/>
            <person name="Op den Camp H."/>
            <person name="Overmann J."/>
            <person name="Amann R."/>
            <person name="Jetten M.S.M."/>
            <person name="Mascher T."/>
            <person name="Medema M.H."/>
            <person name="Devos D.P."/>
            <person name="Kaster A.-K."/>
            <person name="Ovreas L."/>
            <person name="Rohde M."/>
            <person name="Galperin M.Y."/>
            <person name="Jogler C."/>
        </authorList>
    </citation>
    <scope>NUCLEOTIDE SEQUENCE [LARGE SCALE GENOMIC DNA]</scope>
    <source>
        <strain evidence="1 2">Spa11</strain>
    </source>
</reference>
<dbReference type="EMBL" id="CP036349">
    <property type="protein sequence ID" value="QDV72619.1"/>
    <property type="molecule type" value="Genomic_DNA"/>
</dbReference>
<evidence type="ECO:0000313" key="1">
    <source>
        <dbReference type="EMBL" id="QDV72619.1"/>
    </source>
</evidence>
<dbReference type="RefSeq" id="WP_145108200.1">
    <property type="nucleotide sequence ID" value="NZ_CP036349.1"/>
</dbReference>
<gene>
    <name evidence="1" type="ORF">Spa11_07990</name>
</gene>
<protein>
    <submittedName>
        <fullName evidence="1">Uncharacterized protein</fullName>
    </submittedName>
</protein>
<dbReference type="Proteomes" id="UP000316426">
    <property type="component" value="Chromosome"/>
</dbReference>
<proteinExistence type="predicted"/>
<sequence length="194" mass="21756">MVADKDALRPIHRVTYAIDASDCIVDVGDDWAAFADENEGSDHLKPETVVGESLWRYIRGATLVELYKAIFAQVRRSGEAVDFRFRCDSPGFQRRMRMRVEPLNQGLLGFLSETLSVTPREAPLSAHAYDAGFGVLKRCSICNLFELSDGDWTDAVTAVQHDAVLDRQGRIQIVWTVCPHCRKELRAMADRAAL</sequence>
<evidence type="ECO:0000313" key="2">
    <source>
        <dbReference type="Proteomes" id="UP000316426"/>
    </source>
</evidence>